<keyword evidence="4" id="KW-0677">Repeat</keyword>
<keyword evidence="6" id="KW-0472">Membrane</keyword>
<dbReference type="InterPro" id="IPR023415">
    <property type="entry name" value="LDLR_class-A_CS"/>
</dbReference>
<dbReference type="PROSITE" id="PS01209">
    <property type="entry name" value="LDLRA_1"/>
    <property type="match status" value="3"/>
</dbReference>
<evidence type="ECO:0000256" key="1">
    <source>
        <dbReference type="ARBA" id="ARBA00004167"/>
    </source>
</evidence>
<evidence type="ECO:0000256" key="6">
    <source>
        <dbReference type="ARBA" id="ARBA00023136"/>
    </source>
</evidence>
<evidence type="ECO:0000256" key="2">
    <source>
        <dbReference type="ARBA" id="ARBA00004308"/>
    </source>
</evidence>
<dbReference type="Gene3D" id="4.10.1220.10">
    <property type="entry name" value="EGF-type module"/>
    <property type="match status" value="1"/>
</dbReference>
<feature type="disulfide bond" evidence="8">
    <location>
        <begin position="10"/>
        <end position="25"/>
    </location>
</feature>
<dbReference type="InterPro" id="IPR050685">
    <property type="entry name" value="LDLR"/>
</dbReference>
<proteinExistence type="predicted"/>
<dbReference type="OMA" id="NCASEGP"/>
<dbReference type="PRINTS" id="PR00261">
    <property type="entry name" value="LDLRECEPTOR"/>
</dbReference>
<sequence length="229" mass="24857">RFCISGSLVCDGRSHCRDGSDEVDCPTVASPVTLKNILKCRMGSKPCEDGTESDFLCKDRRSCVSKNQVCDGRSHCHDGSDEVNCASEGPRAPQKAELKCRFGSKLCRDGTECVLLSHVCDGEDDCQDGSDEEECGKGFCFLKLLKYVVCVSKNQVCDGRSHCHDGSDEVNCASEGPRAPQKAELKCRFGSKLCRDGTECVLLSHVCDGEDDCQDGSDEEECGEGFCFS</sequence>
<dbReference type="PANTHER" id="PTHR24270">
    <property type="entry name" value="LOW-DENSITY LIPOPROTEIN RECEPTOR-RELATED"/>
    <property type="match status" value="1"/>
</dbReference>
<evidence type="ECO:0000256" key="5">
    <source>
        <dbReference type="ARBA" id="ARBA00022989"/>
    </source>
</evidence>
<evidence type="ECO:0000313" key="9">
    <source>
        <dbReference type="Ensembl" id="ENSOMEP00000019902.1"/>
    </source>
</evidence>
<dbReference type="Gene3D" id="4.10.400.10">
    <property type="entry name" value="Low-density Lipoprotein Receptor"/>
    <property type="match status" value="4"/>
</dbReference>
<feature type="disulfide bond" evidence="8">
    <location>
        <begin position="70"/>
        <end position="85"/>
    </location>
</feature>
<dbReference type="GO" id="GO:0016192">
    <property type="term" value="P:vesicle-mediated transport"/>
    <property type="evidence" value="ECO:0007669"/>
    <property type="project" value="UniProtKB-ARBA"/>
</dbReference>
<dbReference type="GO" id="GO:0012505">
    <property type="term" value="C:endomembrane system"/>
    <property type="evidence" value="ECO:0007669"/>
    <property type="project" value="UniProtKB-SubCell"/>
</dbReference>
<feature type="disulfide bond" evidence="8">
    <location>
        <begin position="120"/>
        <end position="135"/>
    </location>
</feature>
<dbReference type="GO" id="GO:0034185">
    <property type="term" value="F:apolipoprotein binding"/>
    <property type="evidence" value="ECO:0007669"/>
    <property type="project" value="TreeGrafter"/>
</dbReference>
<reference evidence="9" key="1">
    <citation type="submission" date="2025-08" db="UniProtKB">
        <authorList>
            <consortium name="Ensembl"/>
        </authorList>
    </citation>
    <scope>IDENTIFICATION</scope>
</reference>
<dbReference type="Pfam" id="PF00057">
    <property type="entry name" value="Ldl_recept_a"/>
    <property type="match status" value="5"/>
</dbReference>
<reference evidence="9" key="2">
    <citation type="submission" date="2025-09" db="UniProtKB">
        <authorList>
            <consortium name="Ensembl"/>
        </authorList>
    </citation>
    <scope>IDENTIFICATION</scope>
</reference>
<dbReference type="SUPFAM" id="SSF57424">
    <property type="entry name" value="LDL receptor-like module"/>
    <property type="match status" value="5"/>
</dbReference>
<dbReference type="InterPro" id="IPR002172">
    <property type="entry name" value="LDrepeatLR_classA_rpt"/>
</dbReference>
<comment type="subcellular location">
    <subcellularLocation>
        <location evidence="2">Endomembrane system</location>
    </subcellularLocation>
    <subcellularLocation>
        <location evidence="1">Membrane</location>
        <topology evidence="1">Single-pass membrane protein</topology>
    </subcellularLocation>
</comment>
<feature type="disulfide bond" evidence="8">
    <location>
        <begin position="207"/>
        <end position="222"/>
    </location>
</feature>
<evidence type="ECO:0000313" key="10">
    <source>
        <dbReference type="Proteomes" id="UP000261560"/>
    </source>
</evidence>
<keyword evidence="5" id="KW-1133">Transmembrane helix</keyword>
<keyword evidence="3" id="KW-0812">Transmembrane</keyword>
<dbReference type="STRING" id="30732.ENSOMEP00000019902"/>
<evidence type="ECO:0000256" key="3">
    <source>
        <dbReference type="ARBA" id="ARBA00022692"/>
    </source>
</evidence>
<dbReference type="SMART" id="SM00192">
    <property type="entry name" value="LDLa"/>
    <property type="match status" value="5"/>
</dbReference>
<dbReference type="CDD" id="cd00112">
    <property type="entry name" value="LDLa"/>
    <property type="match status" value="5"/>
</dbReference>
<evidence type="ECO:0000256" key="4">
    <source>
        <dbReference type="ARBA" id="ARBA00022737"/>
    </source>
</evidence>
<dbReference type="GeneTree" id="ENSGT00940000162544"/>
<dbReference type="GO" id="GO:0005886">
    <property type="term" value="C:plasma membrane"/>
    <property type="evidence" value="ECO:0007669"/>
    <property type="project" value="TreeGrafter"/>
</dbReference>
<dbReference type="PANTHER" id="PTHR24270:SF16">
    <property type="entry name" value="VERY LOW-DENSITY LIPOPROTEIN RECEPTOR"/>
    <property type="match status" value="1"/>
</dbReference>
<feature type="disulfide bond" evidence="8">
    <location>
        <begin position="157"/>
        <end position="172"/>
    </location>
</feature>
<dbReference type="AlphaFoldDB" id="A0A3B3CPX0"/>
<comment type="caution">
    <text evidence="8">Lacks conserved residue(s) required for the propagation of feature annotation.</text>
</comment>
<dbReference type="InterPro" id="IPR036055">
    <property type="entry name" value="LDL_receptor-like_sf"/>
</dbReference>
<dbReference type="PaxDb" id="30732-ENSOMEP00000019902"/>
<name>A0A3B3CPX0_ORYME</name>
<keyword evidence="7 8" id="KW-1015">Disulfide bond</keyword>
<dbReference type="Proteomes" id="UP000261560">
    <property type="component" value="Unplaced"/>
</dbReference>
<evidence type="ECO:0000256" key="8">
    <source>
        <dbReference type="PROSITE-ProRule" id="PRU00124"/>
    </source>
</evidence>
<dbReference type="Ensembl" id="ENSOMET00000029247.1">
    <property type="protein sequence ID" value="ENSOMEP00000019902.1"/>
    <property type="gene ID" value="ENSOMEG00000021710.1"/>
</dbReference>
<keyword evidence="10" id="KW-1185">Reference proteome</keyword>
<accession>A0A3B3CPX0</accession>
<organism evidence="9 10">
    <name type="scientific">Oryzias melastigma</name>
    <name type="common">Marine medaka</name>
    <dbReference type="NCBI Taxonomy" id="30732"/>
    <lineage>
        <taxon>Eukaryota</taxon>
        <taxon>Metazoa</taxon>
        <taxon>Chordata</taxon>
        <taxon>Craniata</taxon>
        <taxon>Vertebrata</taxon>
        <taxon>Euteleostomi</taxon>
        <taxon>Actinopterygii</taxon>
        <taxon>Neopterygii</taxon>
        <taxon>Teleostei</taxon>
        <taxon>Neoteleostei</taxon>
        <taxon>Acanthomorphata</taxon>
        <taxon>Ovalentaria</taxon>
        <taxon>Atherinomorphae</taxon>
        <taxon>Beloniformes</taxon>
        <taxon>Adrianichthyidae</taxon>
        <taxon>Oryziinae</taxon>
        <taxon>Oryzias</taxon>
    </lineage>
</organism>
<evidence type="ECO:0000256" key="7">
    <source>
        <dbReference type="ARBA" id="ARBA00023157"/>
    </source>
</evidence>
<dbReference type="PROSITE" id="PS50068">
    <property type="entry name" value="LDLRA_2"/>
    <property type="match status" value="5"/>
</dbReference>
<protein>
    <submittedName>
        <fullName evidence="9">Uncharacterized protein</fullName>
    </submittedName>
</protein>